<dbReference type="PANTHER" id="PTHR43818">
    <property type="entry name" value="BCDNA.GH03377"/>
    <property type="match status" value="1"/>
</dbReference>
<dbReference type="InterPro" id="IPR000683">
    <property type="entry name" value="Gfo/Idh/MocA-like_OxRdtase_N"/>
</dbReference>
<dbReference type="GO" id="GO:0000166">
    <property type="term" value="F:nucleotide binding"/>
    <property type="evidence" value="ECO:0007669"/>
    <property type="project" value="InterPro"/>
</dbReference>
<dbReference type="KEGG" id="anr:Ana3638_02110"/>
<dbReference type="EMBL" id="CP048000">
    <property type="protein sequence ID" value="QHQ59739.1"/>
    <property type="molecule type" value="Genomic_DNA"/>
</dbReference>
<evidence type="ECO:0000259" key="2">
    <source>
        <dbReference type="Pfam" id="PF01408"/>
    </source>
</evidence>
<dbReference type="AlphaFoldDB" id="A0A6P1TI14"/>
<reference evidence="4 5" key="1">
    <citation type="submission" date="2020-01" db="EMBL/GenBank/DDBJ databases">
        <title>Genome analysis of Anaerocolumna sp. CBA3638.</title>
        <authorList>
            <person name="Kim J."/>
            <person name="Roh S.W."/>
        </authorList>
    </citation>
    <scope>NUCLEOTIDE SEQUENCE [LARGE SCALE GENOMIC DNA]</scope>
    <source>
        <strain evidence="4 5">CBA3638</strain>
    </source>
</reference>
<evidence type="ECO:0000313" key="5">
    <source>
        <dbReference type="Proteomes" id="UP000464314"/>
    </source>
</evidence>
<evidence type="ECO:0000256" key="1">
    <source>
        <dbReference type="ARBA" id="ARBA00023002"/>
    </source>
</evidence>
<protein>
    <submittedName>
        <fullName evidence="4">Gfo/Idh/MocA family oxidoreductase</fullName>
    </submittedName>
</protein>
<dbReference type="Gene3D" id="3.30.360.10">
    <property type="entry name" value="Dihydrodipicolinate Reductase, domain 2"/>
    <property type="match status" value="1"/>
</dbReference>
<keyword evidence="5" id="KW-1185">Reference proteome</keyword>
<dbReference type="InterPro" id="IPR055170">
    <property type="entry name" value="GFO_IDH_MocA-like_dom"/>
</dbReference>
<dbReference type="SUPFAM" id="SSF55347">
    <property type="entry name" value="Glyceraldehyde-3-phosphate dehydrogenase-like, C-terminal domain"/>
    <property type="match status" value="1"/>
</dbReference>
<accession>A0A6P1TI14</accession>
<keyword evidence="1" id="KW-0560">Oxidoreductase</keyword>
<dbReference type="GO" id="GO:0016491">
    <property type="term" value="F:oxidoreductase activity"/>
    <property type="evidence" value="ECO:0007669"/>
    <property type="project" value="UniProtKB-KW"/>
</dbReference>
<dbReference type="InterPro" id="IPR036291">
    <property type="entry name" value="NAD(P)-bd_dom_sf"/>
</dbReference>
<dbReference type="PANTHER" id="PTHR43818:SF11">
    <property type="entry name" value="BCDNA.GH03377"/>
    <property type="match status" value="1"/>
</dbReference>
<feature type="domain" description="Gfo/Idh/MocA-like oxidoreductase N-terminal" evidence="2">
    <location>
        <begin position="22"/>
        <end position="113"/>
    </location>
</feature>
<dbReference type="SUPFAM" id="SSF51735">
    <property type="entry name" value="NAD(P)-binding Rossmann-fold domains"/>
    <property type="match status" value="1"/>
</dbReference>
<organism evidence="4 5">
    <name type="scientific">Anaerocolumna sedimenticola</name>
    <dbReference type="NCBI Taxonomy" id="2696063"/>
    <lineage>
        <taxon>Bacteria</taxon>
        <taxon>Bacillati</taxon>
        <taxon>Bacillota</taxon>
        <taxon>Clostridia</taxon>
        <taxon>Lachnospirales</taxon>
        <taxon>Lachnospiraceae</taxon>
        <taxon>Anaerocolumna</taxon>
    </lineage>
</organism>
<dbReference type="InterPro" id="IPR050463">
    <property type="entry name" value="Gfo/Idh/MocA_oxidrdct_glycsds"/>
</dbReference>
<dbReference type="Gene3D" id="3.40.50.720">
    <property type="entry name" value="NAD(P)-binding Rossmann-like Domain"/>
    <property type="match status" value="1"/>
</dbReference>
<sequence length="321" mass="35469">MNIAVISYWHVHAEGYSREVIEKAGSKITAVWDEEAERGKKYAEQFNAKFYEDYDELLSDKSIEGLIITSPTSMHKELIIKAVNAGKKVFSEKVLGLTTADCLEMKEALVKNNTDITLSLVKKCDKEFLFAKQMVTSGALGQITYARMRNVHNGSIGNWLPEHFYSKELCGGGAMIDLGAHPMYLLNWLLGEPKTVQSTFTDVTGRGVEDNAVSLLEFEKGTIGVSETGFVSVYNPATLEISGTKGCLLIRNGVFYATESTDGKWVEAESLPEALPSPVVQWAKGEFNKDGVTFGIDDAIMLTRMMEAAYKSYHSGKKETV</sequence>
<dbReference type="Pfam" id="PF01408">
    <property type="entry name" value="GFO_IDH_MocA"/>
    <property type="match status" value="1"/>
</dbReference>
<dbReference type="Pfam" id="PF22725">
    <property type="entry name" value="GFO_IDH_MocA_C3"/>
    <property type="match status" value="1"/>
</dbReference>
<evidence type="ECO:0000313" key="4">
    <source>
        <dbReference type="EMBL" id="QHQ59739.1"/>
    </source>
</evidence>
<name>A0A6P1TI14_9FIRM</name>
<gene>
    <name evidence="4" type="ORF">Ana3638_02110</name>
</gene>
<dbReference type="Proteomes" id="UP000464314">
    <property type="component" value="Chromosome"/>
</dbReference>
<proteinExistence type="predicted"/>
<evidence type="ECO:0000259" key="3">
    <source>
        <dbReference type="Pfam" id="PF22725"/>
    </source>
</evidence>
<feature type="domain" description="GFO/IDH/MocA-like oxidoreductase" evidence="3">
    <location>
        <begin position="129"/>
        <end position="248"/>
    </location>
</feature>
<dbReference type="RefSeq" id="WP_161836576.1">
    <property type="nucleotide sequence ID" value="NZ_CP048000.1"/>
</dbReference>